<feature type="transmembrane region" description="Helical" evidence="6">
    <location>
        <begin position="826"/>
        <end position="853"/>
    </location>
</feature>
<keyword evidence="4 6" id="KW-1133">Transmembrane helix</keyword>
<evidence type="ECO:0000259" key="7">
    <source>
        <dbReference type="PROSITE" id="PS50112"/>
    </source>
</evidence>
<dbReference type="PANTHER" id="PTHR30572:SF18">
    <property type="entry name" value="ABC-TYPE MACROLIDE FAMILY EXPORT SYSTEM PERMEASE COMPONENT 2"/>
    <property type="match status" value="1"/>
</dbReference>
<feature type="transmembrane region" description="Helical" evidence="6">
    <location>
        <begin position="430"/>
        <end position="453"/>
    </location>
</feature>
<protein>
    <recommendedName>
        <fullName evidence="7">PAS domain-containing protein</fullName>
    </recommendedName>
</protein>
<dbReference type="NCBIfam" id="NF038404">
    <property type="entry name" value="perm_prefix_2"/>
    <property type="match status" value="1"/>
</dbReference>
<dbReference type="AlphaFoldDB" id="A0A150X460"/>
<dbReference type="InterPro" id="IPR050250">
    <property type="entry name" value="Macrolide_Exporter_MacB"/>
</dbReference>
<dbReference type="Proteomes" id="UP000075606">
    <property type="component" value="Unassembled WGS sequence"/>
</dbReference>
<reference evidence="8 9" key="1">
    <citation type="submission" date="2016-01" db="EMBL/GenBank/DDBJ databases">
        <title>Genome sequencing of Roseivirga spongicola UST030701-084.</title>
        <authorList>
            <person name="Selvaratnam C."/>
            <person name="Thevarajoo S."/>
            <person name="Goh K.M."/>
            <person name="Ee R."/>
            <person name="Chan K.-G."/>
            <person name="Chong C.S."/>
        </authorList>
    </citation>
    <scope>NUCLEOTIDE SEQUENCE [LARGE SCALE GENOMIC DNA]</scope>
    <source>
        <strain evidence="8 9">UST030701-084</strain>
    </source>
</reference>
<dbReference type="STRING" id="333140.AWW68_12515"/>
<evidence type="ECO:0000313" key="9">
    <source>
        <dbReference type="Proteomes" id="UP000075606"/>
    </source>
</evidence>
<dbReference type="PROSITE" id="PS50112">
    <property type="entry name" value="PAS"/>
    <property type="match status" value="1"/>
</dbReference>
<dbReference type="InterPro" id="IPR003838">
    <property type="entry name" value="ABC3_permease_C"/>
</dbReference>
<dbReference type="OrthoDB" id="8740261at2"/>
<feature type="transmembrane region" description="Helical" evidence="6">
    <location>
        <begin position="782"/>
        <end position="805"/>
    </location>
</feature>
<feature type="transmembrane region" description="Helical" evidence="6">
    <location>
        <begin position="44"/>
        <end position="67"/>
    </location>
</feature>
<dbReference type="InterPro" id="IPR025857">
    <property type="entry name" value="MacB_PCD"/>
</dbReference>
<evidence type="ECO:0000256" key="5">
    <source>
        <dbReference type="ARBA" id="ARBA00023136"/>
    </source>
</evidence>
<feature type="transmembrane region" description="Helical" evidence="6">
    <location>
        <begin position="96"/>
        <end position="117"/>
    </location>
</feature>
<dbReference type="RefSeq" id="WP_068221905.1">
    <property type="nucleotide sequence ID" value="NZ_CP139724.1"/>
</dbReference>
<keyword evidence="2" id="KW-1003">Cell membrane</keyword>
<name>A0A150X460_9BACT</name>
<keyword evidence="3 6" id="KW-0812">Transmembrane</keyword>
<feature type="transmembrane region" description="Helical" evidence="6">
    <location>
        <begin position="473"/>
        <end position="498"/>
    </location>
</feature>
<dbReference type="GO" id="GO:0005886">
    <property type="term" value="C:plasma membrane"/>
    <property type="evidence" value="ECO:0007669"/>
    <property type="project" value="UniProtKB-SubCell"/>
</dbReference>
<evidence type="ECO:0000256" key="4">
    <source>
        <dbReference type="ARBA" id="ARBA00022989"/>
    </source>
</evidence>
<accession>A0A150X460</accession>
<dbReference type="EMBL" id="LRPC01000028">
    <property type="protein sequence ID" value="KYG73511.1"/>
    <property type="molecule type" value="Genomic_DNA"/>
</dbReference>
<comment type="caution">
    <text evidence="8">The sequence shown here is derived from an EMBL/GenBank/DDBJ whole genome shotgun (WGS) entry which is preliminary data.</text>
</comment>
<gene>
    <name evidence="8" type="ORF">AWW68_12515</name>
</gene>
<evidence type="ECO:0000256" key="2">
    <source>
        <dbReference type="ARBA" id="ARBA00022475"/>
    </source>
</evidence>
<dbReference type="Pfam" id="PF02687">
    <property type="entry name" value="FtsX"/>
    <property type="match status" value="2"/>
</dbReference>
<feature type="transmembrane region" description="Helical" evidence="6">
    <location>
        <begin position="379"/>
        <end position="401"/>
    </location>
</feature>
<evidence type="ECO:0000256" key="3">
    <source>
        <dbReference type="ARBA" id="ARBA00022692"/>
    </source>
</evidence>
<proteinExistence type="predicted"/>
<keyword evidence="5 6" id="KW-0472">Membrane</keyword>
<dbReference type="PANTHER" id="PTHR30572">
    <property type="entry name" value="MEMBRANE COMPONENT OF TRANSPORTER-RELATED"/>
    <property type="match status" value="1"/>
</dbReference>
<feature type="domain" description="PAS" evidence="7">
    <location>
        <begin position="655"/>
        <end position="672"/>
    </location>
</feature>
<dbReference type="InterPro" id="IPR000014">
    <property type="entry name" value="PAS"/>
</dbReference>
<evidence type="ECO:0000256" key="1">
    <source>
        <dbReference type="ARBA" id="ARBA00004651"/>
    </source>
</evidence>
<dbReference type="InterPro" id="IPR047699">
    <property type="entry name" value="Permease_put_prefix"/>
</dbReference>
<evidence type="ECO:0000256" key="6">
    <source>
        <dbReference type="SAM" id="Phobius"/>
    </source>
</evidence>
<sequence length="905" mass="101744">MSSKNPPNLANWLLSKMVGEELQEEFLGDLQEIYEERLSEKSRFLAMCMYWVDTLHLLFGFTSFKIFKTQNNNTMMLKSMFTIAWRNAIRQKQFTLLNILGLTIGISISLIIGLYVYHEKNYDNFLDQTNNIYRVNQPNIWGDWTEMSSTTGPNVADALREEVPEFREVTRILNQGSQFTSYKTKSGQVLSFKEDQLFWAEKNFFKVFDYEMLLGNQETALEAANSMVLTETAAQRYFGLDEALGQTIEMREWDGSSKSYVVTGVLKDLPTQSHLQFDVLTSLTSAKEQMDMHGWKWIWTAFSTYVLVDDGADVALINDKLQAIPPKYAPPTTKRIFNQSFEEFTAGNPWKLDLQALPDIYLSSDPPFNSFGPIGNKQFVQVFMAIGLVVLTLSCINFMNLSTAKSSSRAKEVGVRKVLGSLRNSLIRQFVFESVLFVSVSTILALVIVSASLDWFNLLAQKELTLEPVLMNPVVWLVLIGFVLTLGLLSGGYPAFYLSSFRPIEVIKGKISKGQQGKTLRNGLVVFQFSISICLIICSLFVQKQLSYTSKIDLGLSDENVLQIHNIEQFGFNTEVIKSKLEGIAAVTQVGKSFGVPPNVMTGDRYRSTEPDAQVFQLNNLRVDDDYLNVLDIEFLAGRNFEFERPTDQYSVILNQAAVELLGWTTEEAVGKHVAVASGNEDEFEVIGVAKDFNYHTTRQAIGPLILISDKNDKVWDYGAGLSFLSMKLNPQSIQTSSDLKRVLDQAESALNEVDASIPFEYSFMDQAFEDNFRTEQRMATVLNFFTLMAMIIACLGLFGLAAFSAEQRTKELSIRKVLGANTGQLTYLFSTGFVKLVVVSILISAPLAYWLVSLWLEGFAYRTPMQLGVFVLASLISLVVAILTTGYQSLYVASRNPVDTLKGE</sequence>
<dbReference type="Pfam" id="PF12704">
    <property type="entry name" value="MacB_PCD"/>
    <property type="match status" value="2"/>
</dbReference>
<organism evidence="8 9">
    <name type="scientific">Roseivirga spongicola</name>
    <dbReference type="NCBI Taxonomy" id="333140"/>
    <lineage>
        <taxon>Bacteria</taxon>
        <taxon>Pseudomonadati</taxon>
        <taxon>Bacteroidota</taxon>
        <taxon>Cytophagia</taxon>
        <taxon>Cytophagales</taxon>
        <taxon>Roseivirgaceae</taxon>
        <taxon>Roseivirga</taxon>
    </lineage>
</organism>
<keyword evidence="9" id="KW-1185">Reference proteome</keyword>
<feature type="transmembrane region" description="Helical" evidence="6">
    <location>
        <begin position="865"/>
        <end position="888"/>
    </location>
</feature>
<comment type="subcellular location">
    <subcellularLocation>
        <location evidence="1">Cell membrane</location>
        <topology evidence="1">Multi-pass membrane protein</topology>
    </subcellularLocation>
</comment>
<evidence type="ECO:0000313" key="8">
    <source>
        <dbReference type="EMBL" id="KYG73511.1"/>
    </source>
</evidence>
<dbReference type="GO" id="GO:0022857">
    <property type="term" value="F:transmembrane transporter activity"/>
    <property type="evidence" value="ECO:0007669"/>
    <property type="project" value="TreeGrafter"/>
</dbReference>